<sequence>MTNAPRLNERILSFFVQHYVRNGEPIFERVVNTTLVRIIFLHRRYIKCLPFLQNSKKSQVELVIRGSELLCALFNEWRTANENGKLLIMMINRLYEHVRDLRYKIFVSHAVRPRMKLVYQVGRALKRLNL</sequence>
<dbReference type="Proteomes" id="UP000095284">
    <property type="component" value="Unplaced"/>
</dbReference>
<name>A0A1I7S6T3_BURXY</name>
<evidence type="ECO:0000313" key="2">
    <source>
        <dbReference type="WBParaSite" id="BXY_0872100.1"/>
    </source>
</evidence>
<reference evidence="2" key="1">
    <citation type="submission" date="2016-11" db="UniProtKB">
        <authorList>
            <consortium name="WormBaseParasite"/>
        </authorList>
    </citation>
    <scope>IDENTIFICATION</scope>
</reference>
<accession>A0A1I7S6T3</accession>
<dbReference type="AlphaFoldDB" id="A0A1I7S6T3"/>
<organism evidence="1 2">
    <name type="scientific">Bursaphelenchus xylophilus</name>
    <name type="common">Pinewood nematode worm</name>
    <name type="synonym">Aphelenchoides xylophilus</name>
    <dbReference type="NCBI Taxonomy" id="6326"/>
    <lineage>
        <taxon>Eukaryota</taxon>
        <taxon>Metazoa</taxon>
        <taxon>Ecdysozoa</taxon>
        <taxon>Nematoda</taxon>
        <taxon>Chromadorea</taxon>
        <taxon>Rhabditida</taxon>
        <taxon>Tylenchina</taxon>
        <taxon>Tylenchomorpha</taxon>
        <taxon>Aphelenchoidea</taxon>
        <taxon>Aphelenchoididae</taxon>
        <taxon>Bursaphelenchus</taxon>
    </lineage>
</organism>
<proteinExistence type="predicted"/>
<dbReference type="WBParaSite" id="BXY_0872100.1">
    <property type="protein sequence ID" value="BXY_0872100.1"/>
    <property type="gene ID" value="BXY_0872100"/>
</dbReference>
<evidence type="ECO:0000313" key="1">
    <source>
        <dbReference type="Proteomes" id="UP000095284"/>
    </source>
</evidence>
<protein>
    <submittedName>
        <fullName evidence="2">Uncharacterized protein</fullName>
    </submittedName>
</protein>